<dbReference type="Gene3D" id="3.50.4.20">
    <property type="match status" value="1"/>
</dbReference>
<reference evidence="3" key="2">
    <citation type="submission" date="2021-04" db="EMBL/GenBank/DDBJ databases">
        <authorList>
            <person name="Gilroy R."/>
        </authorList>
    </citation>
    <scope>NUCLEOTIDE SEQUENCE</scope>
    <source>
        <strain evidence="3">ChiSxjej3B15-572</strain>
    </source>
</reference>
<evidence type="ECO:0000313" key="3">
    <source>
        <dbReference type="EMBL" id="HIX35747.1"/>
    </source>
</evidence>
<evidence type="ECO:0000313" key="4">
    <source>
        <dbReference type="Proteomes" id="UP000824231"/>
    </source>
</evidence>
<gene>
    <name evidence="3" type="ORF">H9856_05075</name>
</gene>
<organism evidence="3 4">
    <name type="scientific">Candidatus Limosilactobacillus merdigallinarum</name>
    <dbReference type="NCBI Taxonomy" id="2838652"/>
    <lineage>
        <taxon>Bacteria</taxon>
        <taxon>Bacillati</taxon>
        <taxon>Bacillota</taxon>
        <taxon>Bacilli</taxon>
        <taxon>Lactobacillales</taxon>
        <taxon>Lactobacillaceae</taxon>
        <taxon>Limosilactobacillus</taxon>
    </lineage>
</organism>
<dbReference type="Proteomes" id="UP000824231">
    <property type="component" value="Unassembled WGS sequence"/>
</dbReference>
<feature type="disulfide bond" evidence="1">
    <location>
        <begin position="106"/>
        <end position="110"/>
    </location>
</feature>
<dbReference type="EMBL" id="DXFH01000022">
    <property type="protein sequence ID" value="HIX35747.1"/>
    <property type="molecule type" value="Genomic_DNA"/>
</dbReference>
<feature type="region of interest" description="Disordered" evidence="2">
    <location>
        <begin position="128"/>
        <end position="189"/>
    </location>
</feature>
<dbReference type="Pfam" id="PF06265">
    <property type="entry name" value="YutD-like"/>
    <property type="match status" value="1"/>
</dbReference>
<dbReference type="PIRSF" id="PIRSF012565">
    <property type="entry name" value="DUF1027"/>
    <property type="match status" value="1"/>
</dbReference>
<reference evidence="3" key="1">
    <citation type="journal article" date="2021" name="PeerJ">
        <title>Extensive microbial diversity within the chicken gut microbiome revealed by metagenomics and culture.</title>
        <authorList>
            <person name="Gilroy R."/>
            <person name="Ravi A."/>
            <person name="Getino M."/>
            <person name="Pursley I."/>
            <person name="Horton D.L."/>
            <person name="Alikhan N.F."/>
            <person name="Baker D."/>
            <person name="Gharbi K."/>
            <person name="Hall N."/>
            <person name="Watson M."/>
            <person name="Adriaenssens E.M."/>
            <person name="Foster-Nyarko E."/>
            <person name="Jarju S."/>
            <person name="Secka A."/>
            <person name="Antonio M."/>
            <person name="Oren A."/>
            <person name="Chaudhuri R.R."/>
            <person name="La Ragione R."/>
            <person name="Hildebrand F."/>
            <person name="Pallen M.J."/>
        </authorList>
    </citation>
    <scope>NUCLEOTIDE SEQUENCE</scope>
    <source>
        <strain evidence="3">ChiSxjej3B15-572</strain>
    </source>
</reference>
<name>A0A9D1VHY3_9LACO</name>
<proteinExistence type="predicted"/>
<feature type="compositionally biased region" description="Basic residues" evidence="2">
    <location>
        <begin position="129"/>
        <end position="147"/>
    </location>
</feature>
<accession>A0A9D1VHY3</accession>
<keyword evidence="1" id="KW-1015">Disulfide bond</keyword>
<evidence type="ECO:0000256" key="2">
    <source>
        <dbReference type="SAM" id="MobiDB-lite"/>
    </source>
</evidence>
<protein>
    <submittedName>
        <fullName evidence="3">YutD family protein</fullName>
    </submittedName>
</protein>
<dbReference type="InterPro" id="IPR038141">
    <property type="entry name" value="YutD-like_sf"/>
</dbReference>
<dbReference type="AlphaFoldDB" id="A0A9D1VHY3"/>
<evidence type="ECO:0000256" key="1">
    <source>
        <dbReference type="PIRSR" id="PIRSR012565-1"/>
    </source>
</evidence>
<feature type="compositionally biased region" description="Basic residues" evidence="2">
    <location>
        <begin position="169"/>
        <end position="189"/>
    </location>
</feature>
<dbReference type="InterPro" id="IPR009370">
    <property type="entry name" value="YutD-like"/>
</dbReference>
<sequence>MNRSEIQNNIDQRTEERKGVFHVIMQDEEHFLVNRHHYLLVYNYRDAFDPEKLADRFSSILGKFDYIVGDWGYDQLRLRGFYEERNPLYQEDRSVDTIQEYIDEECNFGCAYFVIQNLDVHVPKNAYNKNRRHKSRNHQGHRRHPFHERRDKLSQPSVKKRKGQEIKSVRHGRKRNFVLRKKRTFKEQS</sequence>
<comment type="caution">
    <text evidence="3">The sequence shown here is derived from an EMBL/GenBank/DDBJ whole genome shotgun (WGS) entry which is preliminary data.</text>
</comment>